<organism evidence="4 5">
    <name type="scientific">Reticulomyxa filosa</name>
    <dbReference type="NCBI Taxonomy" id="46433"/>
    <lineage>
        <taxon>Eukaryota</taxon>
        <taxon>Sar</taxon>
        <taxon>Rhizaria</taxon>
        <taxon>Retaria</taxon>
        <taxon>Foraminifera</taxon>
        <taxon>Monothalamids</taxon>
        <taxon>Reticulomyxidae</taxon>
        <taxon>Reticulomyxa</taxon>
    </lineage>
</organism>
<dbReference type="Gene3D" id="1.25.40.10">
    <property type="entry name" value="Tetratricopeptide repeat domain"/>
    <property type="match status" value="1"/>
</dbReference>
<feature type="coiled-coil region" evidence="3">
    <location>
        <begin position="210"/>
        <end position="237"/>
    </location>
</feature>
<dbReference type="GO" id="GO:0042073">
    <property type="term" value="P:intraciliary transport"/>
    <property type="evidence" value="ECO:0007669"/>
    <property type="project" value="TreeGrafter"/>
</dbReference>
<reference evidence="4 5" key="1">
    <citation type="journal article" date="2013" name="Curr. Biol.">
        <title>The Genome of the Foraminiferan Reticulomyxa filosa.</title>
        <authorList>
            <person name="Glockner G."/>
            <person name="Hulsmann N."/>
            <person name="Schleicher M."/>
            <person name="Noegel A.A."/>
            <person name="Eichinger L."/>
            <person name="Gallinger C."/>
            <person name="Pawlowski J."/>
            <person name="Sierra R."/>
            <person name="Euteneuer U."/>
            <person name="Pillet L."/>
            <person name="Moustafa A."/>
            <person name="Platzer M."/>
            <person name="Groth M."/>
            <person name="Szafranski K."/>
            <person name="Schliwa M."/>
        </authorList>
    </citation>
    <scope>NUCLEOTIDE SEQUENCE [LARGE SCALE GENOMIC DNA]</scope>
</reference>
<dbReference type="GO" id="GO:0120170">
    <property type="term" value="F:intraciliary transport particle B binding"/>
    <property type="evidence" value="ECO:0007669"/>
    <property type="project" value="TreeGrafter"/>
</dbReference>
<gene>
    <name evidence="4" type="ORF">RFI_14556</name>
</gene>
<dbReference type="InterPro" id="IPR039941">
    <property type="entry name" value="TT30"/>
</dbReference>
<evidence type="ECO:0000256" key="2">
    <source>
        <dbReference type="ARBA" id="ARBA00022803"/>
    </source>
</evidence>
<keyword evidence="2" id="KW-0802">TPR repeat</keyword>
<evidence type="ECO:0000256" key="3">
    <source>
        <dbReference type="SAM" id="Coils"/>
    </source>
</evidence>
<dbReference type="FunFam" id="1.25.40.10:FF:000186">
    <property type="entry name" value="Tetratricopeptide repeat domain 30A"/>
    <property type="match status" value="1"/>
</dbReference>
<sequence>MLKQNDELEKILDEVITRGIREHPELCVGVNHIKRNSSSSISNKETPNMVVKESNDNDELFSPGSSAIGATVATESKEENAPIVSNDNNVHTKSVGNSQTLKDTLLIEVLNLKTAKEFLSRNMEKAELAVHTMPPRDEHELDPVTLHNHALLNIGNDINESFRKLNFLLTQDSFPKETFYNLLETFDFLETTILAQTSPAEAYQRFGLINDQYIERLRQLTKKLNEARINNDTNKIKETVYLYLEALEKYVQVLMSQARVYWEKNNWKMVQKILENSQEFACDHDTYRLNMAHVLFMQQNKFQEAIQFYEPIVHKQAHSSILNVTAMVLANLCVAYIMTSQNRDAEELIKQIEKEEDRVSQINPKKPLYHLCIVNLVIGTLYCSKGNYTFGLGQIVKSLEPLDKRLGADTWYHAKRCFLSYLDILAKQVVVLKDSMFHQILSFLDAVEEHGQLYVYIFFTKAYVLGLENKNTMHFIYFLDRTAATVATNKKDSLQTIAQEARLLKTLYLQMVE</sequence>
<dbReference type="GO" id="GO:0030992">
    <property type="term" value="C:intraciliary transport particle B"/>
    <property type="evidence" value="ECO:0007669"/>
    <property type="project" value="TreeGrafter"/>
</dbReference>
<dbReference type="Proteomes" id="UP000023152">
    <property type="component" value="Unassembled WGS sequence"/>
</dbReference>
<comment type="caution">
    <text evidence="4">The sequence shown here is derived from an EMBL/GenBank/DDBJ whole genome shotgun (WGS) entry which is preliminary data.</text>
</comment>
<keyword evidence="1" id="KW-0677">Repeat</keyword>
<dbReference type="EMBL" id="ASPP01010582">
    <property type="protein sequence ID" value="ETO22637.1"/>
    <property type="molecule type" value="Genomic_DNA"/>
</dbReference>
<evidence type="ECO:0000256" key="1">
    <source>
        <dbReference type="ARBA" id="ARBA00022737"/>
    </source>
</evidence>
<proteinExistence type="predicted"/>
<dbReference type="PANTHER" id="PTHR20931:SF0">
    <property type="entry name" value="TETRATRICOPEPTIDE REPEAT PROTEIN 30"/>
    <property type="match status" value="1"/>
</dbReference>
<dbReference type="OrthoDB" id="10249577at2759"/>
<dbReference type="InterPro" id="IPR011990">
    <property type="entry name" value="TPR-like_helical_dom_sf"/>
</dbReference>
<keyword evidence="3" id="KW-0175">Coiled coil</keyword>
<protein>
    <recommendedName>
        <fullName evidence="6">Tetratricopeptide repeat protein 30</fullName>
    </recommendedName>
</protein>
<dbReference type="GO" id="GO:0005879">
    <property type="term" value="C:axonemal microtubule"/>
    <property type="evidence" value="ECO:0007669"/>
    <property type="project" value="TreeGrafter"/>
</dbReference>
<accession>X6NBE0</accession>
<evidence type="ECO:0000313" key="5">
    <source>
        <dbReference type="Proteomes" id="UP000023152"/>
    </source>
</evidence>
<dbReference type="AlphaFoldDB" id="X6NBE0"/>
<name>X6NBE0_RETFI</name>
<dbReference type="SUPFAM" id="SSF48452">
    <property type="entry name" value="TPR-like"/>
    <property type="match status" value="1"/>
</dbReference>
<keyword evidence="5" id="KW-1185">Reference proteome</keyword>
<evidence type="ECO:0000313" key="4">
    <source>
        <dbReference type="EMBL" id="ETO22637.1"/>
    </source>
</evidence>
<dbReference type="PANTHER" id="PTHR20931">
    <property type="entry name" value="TETRATRICOPEPTIDE REPEAT PROTEIN 30"/>
    <property type="match status" value="1"/>
</dbReference>
<evidence type="ECO:0008006" key="6">
    <source>
        <dbReference type="Google" id="ProtNLM"/>
    </source>
</evidence>
<dbReference type="OMA" id="LEPCNKK"/>